<dbReference type="AlphaFoldDB" id="A0A0W0FI27"/>
<evidence type="ECO:0000313" key="2">
    <source>
        <dbReference type="Proteomes" id="UP000054988"/>
    </source>
</evidence>
<reference evidence="1 2" key="1">
    <citation type="submission" date="2015-12" db="EMBL/GenBank/DDBJ databases">
        <title>Draft genome sequence of Moniliophthora roreri, the causal agent of frosty pod rot of cacao.</title>
        <authorList>
            <person name="Aime M.C."/>
            <person name="Diaz-Valderrama J.R."/>
            <person name="Kijpornyongpan T."/>
            <person name="Phillips-Mora W."/>
        </authorList>
    </citation>
    <scope>NUCLEOTIDE SEQUENCE [LARGE SCALE GENOMIC DNA]</scope>
    <source>
        <strain evidence="1 2">MCA 2952</strain>
    </source>
</reference>
<proteinExistence type="predicted"/>
<sequence>MARPWNCGLRSFGWNNISYLVRVLVPY</sequence>
<gene>
    <name evidence="1" type="ORF">WG66_11451</name>
</gene>
<dbReference type="EMBL" id="LATX01001945">
    <property type="protein sequence ID" value="KTB35971.1"/>
    <property type="molecule type" value="Genomic_DNA"/>
</dbReference>
<name>A0A0W0FI27_MONRR</name>
<dbReference type="Proteomes" id="UP000054988">
    <property type="component" value="Unassembled WGS sequence"/>
</dbReference>
<organism evidence="1 2">
    <name type="scientific">Moniliophthora roreri</name>
    <name type="common">Frosty pod rot fungus</name>
    <name type="synonym">Monilia roreri</name>
    <dbReference type="NCBI Taxonomy" id="221103"/>
    <lineage>
        <taxon>Eukaryota</taxon>
        <taxon>Fungi</taxon>
        <taxon>Dikarya</taxon>
        <taxon>Basidiomycota</taxon>
        <taxon>Agaricomycotina</taxon>
        <taxon>Agaricomycetes</taxon>
        <taxon>Agaricomycetidae</taxon>
        <taxon>Agaricales</taxon>
        <taxon>Marasmiineae</taxon>
        <taxon>Marasmiaceae</taxon>
        <taxon>Moniliophthora</taxon>
    </lineage>
</organism>
<protein>
    <submittedName>
        <fullName evidence="1">Uncharacterized protein</fullName>
    </submittedName>
</protein>
<comment type="caution">
    <text evidence="1">The sequence shown here is derived from an EMBL/GenBank/DDBJ whole genome shotgun (WGS) entry which is preliminary data.</text>
</comment>
<evidence type="ECO:0000313" key="1">
    <source>
        <dbReference type="EMBL" id="KTB35971.1"/>
    </source>
</evidence>
<accession>A0A0W0FI27</accession>